<comment type="caution">
    <text evidence="1">The sequence shown here is derived from an EMBL/GenBank/DDBJ whole genome shotgun (WGS) entry which is preliminary data.</text>
</comment>
<proteinExistence type="predicted"/>
<keyword evidence="2" id="KW-1185">Reference proteome</keyword>
<dbReference type="EMBL" id="JACGCM010001300">
    <property type="protein sequence ID" value="KAF6156826.1"/>
    <property type="molecule type" value="Genomic_DNA"/>
</dbReference>
<gene>
    <name evidence="1" type="ORF">GIB67_017360</name>
</gene>
<evidence type="ECO:0000313" key="2">
    <source>
        <dbReference type="Proteomes" id="UP000541444"/>
    </source>
</evidence>
<sequence>MEEESEASSLKLDCKLNTINEAYSSSESLYVHIDCKGIGFSSVGIVKFTKPLGQGMQENRNSDNACYERLQVLRSQDLPLAFINLKDVLNFEKFLKNLTHEEQQLLIKYH</sequence>
<reference evidence="1 2" key="1">
    <citation type="journal article" date="2020" name="IScience">
        <title>Genome Sequencing of the Endangered Kingdonia uniflora (Circaeasteraceae, Ranunculales) Reveals Potential Mechanisms of Evolutionary Specialization.</title>
        <authorList>
            <person name="Sun Y."/>
            <person name="Deng T."/>
            <person name="Zhang A."/>
            <person name="Moore M.J."/>
            <person name="Landis J.B."/>
            <person name="Lin N."/>
            <person name="Zhang H."/>
            <person name="Zhang X."/>
            <person name="Huang J."/>
            <person name="Zhang X."/>
            <person name="Sun H."/>
            <person name="Wang H."/>
        </authorList>
    </citation>
    <scope>NUCLEOTIDE SEQUENCE [LARGE SCALE GENOMIC DNA]</scope>
    <source>
        <strain evidence="1">TB1705</strain>
        <tissue evidence="1">Leaf</tissue>
    </source>
</reference>
<dbReference type="OrthoDB" id="515401at2759"/>
<evidence type="ECO:0000313" key="1">
    <source>
        <dbReference type="EMBL" id="KAF6156826.1"/>
    </source>
</evidence>
<dbReference type="AlphaFoldDB" id="A0A7J7MPL1"/>
<dbReference type="Proteomes" id="UP000541444">
    <property type="component" value="Unassembled WGS sequence"/>
</dbReference>
<organism evidence="1 2">
    <name type="scientific">Kingdonia uniflora</name>
    <dbReference type="NCBI Taxonomy" id="39325"/>
    <lineage>
        <taxon>Eukaryota</taxon>
        <taxon>Viridiplantae</taxon>
        <taxon>Streptophyta</taxon>
        <taxon>Embryophyta</taxon>
        <taxon>Tracheophyta</taxon>
        <taxon>Spermatophyta</taxon>
        <taxon>Magnoliopsida</taxon>
        <taxon>Ranunculales</taxon>
        <taxon>Circaeasteraceae</taxon>
        <taxon>Kingdonia</taxon>
    </lineage>
</organism>
<protein>
    <submittedName>
        <fullName evidence="1">Uncharacterized protein</fullName>
    </submittedName>
</protein>
<accession>A0A7J7MPL1</accession>
<name>A0A7J7MPL1_9MAGN</name>